<dbReference type="Proteomes" id="UP000886520">
    <property type="component" value="Chromosome 5"/>
</dbReference>
<dbReference type="OrthoDB" id="747498at2759"/>
<dbReference type="EMBL" id="JABFUD020000005">
    <property type="protein sequence ID" value="KAI5080060.1"/>
    <property type="molecule type" value="Genomic_DNA"/>
</dbReference>
<evidence type="ECO:0000256" key="1">
    <source>
        <dbReference type="SAM" id="MobiDB-lite"/>
    </source>
</evidence>
<dbReference type="PANTHER" id="PTHR33413">
    <property type="entry name" value="EXPRESSED PROTEIN"/>
    <property type="match status" value="1"/>
</dbReference>
<sequence>MLSRKFEEWVDRGTLVHSCGAPGKLPHSSWGVASKAAIIEYPSGQQEFVGGGHRTVTAHQVMLQNPGFYVARVSPPPAPSGTATVTILSKSMACLHEAPLHLPASTAPTTSRHIRPSLLATDAPLHVGSHYRLLTFEEVFYQFAKTNRVDFMFSPLVRTSSRRMHSMTSASKASKKRSIINILSFKYVFTPKTPKLKARKTKREPKEVAPGCPTFSSL</sequence>
<evidence type="ECO:0000313" key="2">
    <source>
        <dbReference type="EMBL" id="KAI5080060.1"/>
    </source>
</evidence>
<protein>
    <submittedName>
        <fullName evidence="2">Uncharacterized protein</fullName>
    </submittedName>
</protein>
<proteinExistence type="predicted"/>
<accession>A0A9D4V5X2</accession>
<feature type="region of interest" description="Disordered" evidence="1">
    <location>
        <begin position="196"/>
        <end position="218"/>
    </location>
</feature>
<evidence type="ECO:0000313" key="3">
    <source>
        <dbReference type="Proteomes" id="UP000886520"/>
    </source>
</evidence>
<reference evidence="2 3" key="1">
    <citation type="submission" date="2021-01" db="EMBL/GenBank/DDBJ databases">
        <title>Adiantum capillus-veneris genome.</title>
        <authorList>
            <person name="Fang Y."/>
            <person name="Liao Q."/>
        </authorList>
    </citation>
    <scope>NUCLEOTIDE SEQUENCE [LARGE SCALE GENOMIC DNA]</scope>
    <source>
        <strain evidence="2">H3</strain>
        <tissue evidence="2">Leaf</tissue>
    </source>
</reference>
<dbReference type="Pfam" id="PF14009">
    <property type="entry name" value="PADRE"/>
    <property type="match status" value="1"/>
</dbReference>
<organism evidence="2 3">
    <name type="scientific">Adiantum capillus-veneris</name>
    <name type="common">Maidenhair fern</name>
    <dbReference type="NCBI Taxonomy" id="13818"/>
    <lineage>
        <taxon>Eukaryota</taxon>
        <taxon>Viridiplantae</taxon>
        <taxon>Streptophyta</taxon>
        <taxon>Embryophyta</taxon>
        <taxon>Tracheophyta</taxon>
        <taxon>Polypodiopsida</taxon>
        <taxon>Polypodiidae</taxon>
        <taxon>Polypodiales</taxon>
        <taxon>Pteridineae</taxon>
        <taxon>Pteridaceae</taxon>
        <taxon>Vittarioideae</taxon>
        <taxon>Adiantum</taxon>
    </lineage>
</organism>
<dbReference type="PANTHER" id="PTHR33413:SF1">
    <property type="entry name" value="EXPRESSED PROTEIN"/>
    <property type="match status" value="1"/>
</dbReference>
<dbReference type="AlphaFoldDB" id="A0A9D4V5X2"/>
<keyword evidence="3" id="KW-1185">Reference proteome</keyword>
<dbReference type="InterPro" id="IPR025322">
    <property type="entry name" value="PADRE_dom"/>
</dbReference>
<name>A0A9D4V5X2_ADICA</name>
<gene>
    <name evidence="2" type="ORF">GOP47_0005539</name>
</gene>
<comment type="caution">
    <text evidence="2">The sequence shown here is derived from an EMBL/GenBank/DDBJ whole genome shotgun (WGS) entry which is preliminary data.</text>
</comment>